<dbReference type="Proteomes" id="UP000784294">
    <property type="component" value="Unassembled WGS sequence"/>
</dbReference>
<evidence type="ECO:0000313" key="1">
    <source>
        <dbReference type="EMBL" id="VEL22821.1"/>
    </source>
</evidence>
<keyword evidence="2" id="KW-1185">Reference proteome</keyword>
<organism evidence="1 2">
    <name type="scientific">Protopolystoma xenopodis</name>
    <dbReference type="NCBI Taxonomy" id="117903"/>
    <lineage>
        <taxon>Eukaryota</taxon>
        <taxon>Metazoa</taxon>
        <taxon>Spiralia</taxon>
        <taxon>Lophotrochozoa</taxon>
        <taxon>Platyhelminthes</taxon>
        <taxon>Monogenea</taxon>
        <taxon>Polyopisthocotylea</taxon>
        <taxon>Polystomatidea</taxon>
        <taxon>Polystomatidae</taxon>
        <taxon>Protopolystoma</taxon>
    </lineage>
</organism>
<comment type="caution">
    <text evidence="1">The sequence shown here is derived from an EMBL/GenBank/DDBJ whole genome shotgun (WGS) entry which is preliminary data.</text>
</comment>
<accession>A0A3S5FE36</accession>
<reference evidence="1" key="1">
    <citation type="submission" date="2018-11" db="EMBL/GenBank/DDBJ databases">
        <authorList>
            <consortium name="Pathogen Informatics"/>
        </authorList>
    </citation>
    <scope>NUCLEOTIDE SEQUENCE</scope>
</reference>
<protein>
    <submittedName>
        <fullName evidence="1">Uncharacterized protein</fullName>
    </submittedName>
</protein>
<dbReference type="AlphaFoldDB" id="A0A3S5FE36"/>
<sequence length="92" mass="9866">MYENGAAVVSRLNGLEAIGQALETRPTSFWPKGAQDTSLIGLPADSGGSADWLPDSLQLGNWTVEHMTKTKAPNSLVVLSLLHSLMFISQKV</sequence>
<proteinExistence type="predicted"/>
<dbReference type="EMBL" id="CAAALY010058574">
    <property type="protein sequence ID" value="VEL22821.1"/>
    <property type="molecule type" value="Genomic_DNA"/>
</dbReference>
<name>A0A3S5FE36_9PLAT</name>
<gene>
    <name evidence="1" type="ORF">PXEA_LOCUS16261</name>
</gene>
<evidence type="ECO:0000313" key="2">
    <source>
        <dbReference type="Proteomes" id="UP000784294"/>
    </source>
</evidence>